<keyword evidence="1" id="KW-0378">Hydrolase</keyword>
<sequence length="671" mass="75859">ITKCFSFSEPPLVILSMDGFARDYLDRYTLQSLSFIATCGATAERVYPPFPSKTFPSHYTMVTGLYPESHGIVDNNIYDPQVSDKVEDMKNTAREGFFKGDPIWNIYKRHGGRTACLFWPGCNYNISGLRPDISLPYNKELPFRYRFDMILKWLLLPKSSRPGLITSYLDQPDTAGHYQEDVRNQLAQLDDDLRYLIQRLDVEDLLPCINLVLVSDHGMQRLNNTQYFSKILSDPNVITASGAVGRVYKYKSSKDRFLCSDATVDELMEPFACEKGNRWKVFSRSNMPTRKHYQKTARVGDVIVQGERGVSFYSYPSQDIHLTADHGYDFINPTMQTVFFAMGPSIKKGVVVPAFQNIEYLNLFLGLLGLPENVPNNGTLGLLDGILIYPPNQSSRLRLTLPPLSECFNSGFPVASSCRFCSAEMLGLISARLKCAVPKQMPFQILSKSTHCFQNYCEKTLISDRERNAPIGITETLTRGVSDSKEPCYFVNSKYGSLCSNHTDREGLTSRSLSADADSVLSNIETIRLLWKSNFVTDVLDPLNEYTKSLAHRMGRVISITGIAFDHDYDGVADDKRSSSPSHLYRILVACSGPWSDDETSCLQPSDLVVLSFIFPHMDGDINCLTKEDLLLEYTARLLDVELISGLRLMFPSISREQYLRLETHINTKLW</sequence>
<dbReference type="InterPro" id="IPR002591">
    <property type="entry name" value="Phosphodiest/P_Trfase"/>
</dbReference>
<dbReference type="InterPro" id="IPR017850">
    <property type="entry name" value="Alkaline_phosphatase_core_sf"/>
</dbReference>
<dbReference type="CDD" id="cd16018">
    <property type="entry name" value="Enpp"/>
    <property type="match status" value="1"/>
</dbReference>
<evidence type="ECO:0000256" key="2">
    <source>
        <dbReference type="ARBA" id="ARBA00023180"/>
    </source>
</evidence>
<dbReference type="PANTHER" id="PTHR10151">
    <property type="entry name" value="ECTONUCLEOTIDE PYROPHOSPHATASE/PHOSPHODIESTERASE"/>
    <property type="match status" value="1"/>
</dbReference>
<evidence type="ECO:0000313" key="4">
    <source>
        <dbReference type="Proteomes" id="UP001331761"/>
    </source>
</evidence>
<organism evidence="3 4">
    <name type="scientific">Trichostrongylus colubriformis</name>
    <name type="common">Black scour worm</name>
    <dbReference type="NCBI Taxonomy" id="6319"/>
    <lineage>
        <taxon>Eukaryota</taxon>
        <taxon>Metazoa</taxon>
        <taxon>Ecdysozoa</taxon>
        <taxon>Nematoda</taxon>
        <taxon>Chromadorea</taxon>
        <taxon>Rhabditida</taxon>
        <taxon>Rhabditina</taxon>
        <taxon>Rhabditomorpha</taxon>
        <taxon>Strongyloidea</taxon>
        <taxon>Trichostrongylidae</taxon>
        <taxon>Trichostrongylus</taxon>
    </lineage>
</organism>
<protein>
    <submittedName>
        <fullName evidence="3">Uncharacterized protein</fullName>
    </submittedName>
</protein>
<dbReference type="EMBL" id="WIXE01019931">
    <property type="protein sequence ID" value="KAK5969639.1"/>
    <property type="molecule type" value="Genomic_DNA"/>
</dbReference>
<dbReference type="Pfam" id="PF01663">
    <property type="entry name" value="Phosphodiest"/>
    <property type="match status" value="1"/>
</dbReference>
<dbReference type="PANTHER" id="PTHR10151:SF114">
    <property type="entry name" value="ECTONUCLEOTIDE PYROPHOSPHATASE_PHOSPHODIESTERASE C27A7.3"/>
    <property type="match status" value="1"/>
</dbReference>
<dbReference type="GO" id="GO:0031674">
    <property type="term" value="C:I band"/>
    <property type="evidence" value="ECO:0007669"/>
    <property type="project" value="TreeGrafter"/>
</dbReference>
<keyword evidence="2" id="KW-0325">Glycoprotein</keyword>
<accession>A0AAN8F5C4</accession>
<dbReference type="SUPFAM" id="SSF53649">
    <property type="entry name" value="Alkaline phosphatase-like"/>
    <property type="match status" value="1"/>
</dbReference>
<dbReference type="GO" id="GO:0016787">
    <property type="term" value="F:hydrolase activity"/>
    <property type="evidence" value="ECO:0007669"/>
    <property type="project" value="UniProtKB-KW"/>
</dbReference>
<dbReference type="InterPro" id="IPR044929">
    <property type="entry name" value="DNA/RNA_non-sp_Endonuclease_sf"/>
</dbReference>
<dbReference type="GO" id="GO:0016529">
    <property type="term" value="C:sarcoplasmic reticulum"/>
    <property type="evidence" value="ECO:0007669"/>
    <property type="project" value="TreeGrafter"/>
</dbReference>
<dbReference type="Gene3D" id="3.40.570.10">
    <property type="entry name" value="Extracellular Endonuclease, subunit A"/>
    <property type="match status" value="1"/>
</dbReference>
<gene>
    <name evidence="3" type="ORF">GCK32_002168</name>
</gene>
<dbReference type="AlphaFoldDB" id="A0AAN8F5C4"/>
<feature type="non-terminal residue" evidence="3">
    <location>
        <position position="1"/>
    </location>
</feature>
<name>A0AAN8F5C4_TRICO</name>
<evidence type="ECO:0000256" key="1">
    <source>
        <dbReference type="ARBA" id="ARBA00022801"/>
    </source>
</evidence>
<dbReference type="Proteomes" id="UP001331761">
    <property type="component" value="Unassembled WGS sequence"/>
</dbReference>
<evidence type="ECO:0000313" key="3">
    <source>
        <dbReference type="EMBL" id="KAK5969639.1"/>
    </source>
</evidence>
<proteinExistence type="predicted"/>
<keyword evidence="4" id="KW-1185">Reference proteome</keyword>
<dbReference type="GO" id="GO:0055120">
    <property type="term" value="C:striated muscle dense body"/>
    <property type="evidence" value="ECO:0007669"/>
    <property type="project" value="TreeGrafter"/>
</dbReference>
<comment type="caution">
    <text evidence="3">The sequence shown here is derived from an EMBL/GenBank/DDBJ whole genome shotgun (WGS) entry which is preliminary data.</text>
</comment>
<reference evidence="3 4" key="1">
    <citation type="submission" date="2019-10" db="EMBL/GenBank/DDBJ databases">
        <title>Assembly and Annotation for the nematode Trichostrongylus colubriformis.</title>
        <authorList>
            <person name="Martin J."/>
        </authorList>
    </citation>
    <scope>NUCLEOTIDE SEQUENCE [LARGE SCALE GENOMIC DNA]</scope>
    <source>
        <strain evidence="3">G859</strain>
        <tissue evidence="3">Whole worm</tissue>
    </source>
</reference>
<dbReference type="Gene3D" id="3.40.720.10">
    <property type="entry name" value="Alkaline Phosphatase, subunit A"/>
    <property type="match status" value="1"/>
</dbReference>